<accession>A0AAV8Y1L1</accession>
<dbReference type="GO" id="GO:0003676">
    <property type="term" value="F:nucleic acid binding"/>
    <property type="evidence" value="ECO:0007669"/>
    <property type="project" value="InterPro"/>
</dbReference>
<dbReference type="EMBL" id="JAPWTK010000219">
    <property type="protein sequence ID" value="KAJ8945337.1"/>
    <property type="molecule type" value="Genomic_DNA"/>
</dbReference>
<evidence type="ECO:0000313" key="2">
    <source>
        <dbReference type="Proteomes" id="UP001162162"/>
    </source>
</evidence>
<dbReference type="Proteomes" id="UP001162162">
    <property type="component" value="Unassembled WGS sequence"/>
</dbReference>
<keyword evidence="2" id="KW-1185">Reference proteome</keyword>
<dbReference type="AlphaFoldDB" id="A0AAV8Y1L1"/>
<protein>
    <submittedName>
        <fullName evidence="1">Uncharacterized protein</fullName>
    </submittedName>
</protein>
<reference evidence="1" key="1">
    <citation type="journal article" date="2023" name="Insect Mol. Biol.">
        <title>Genome sequencing provides insights into the evolution of gene families encoding plant cell wall-degrading enzymes in longhorned beetles.</title>
        <authorList>
            <person name="Shin N.R."/>
            <person name="Okamura Y."/>
            <person name="Kirsch R."/>
            <person name="Pauchet Y."/>
        </authorList>
    </citation>
    <scope>NUCLEOTIDE SEQUENCE</scope>
    <source>
        <strain evidence="1">AMC_N1</strain>
    </source>
</reference>
<dbReference type="InterPro" id="IPR036397">
    <property type="entry name" value="RNaseH_sf"/>
</dbReference>
<gene>
    <name evidence="1" type="ORF">NQ318_009732</name>
</gene>
<dbReference type="Gene3D" id="3.30.420.10">
    <property type="entry name" value="Ribonuclease H-like superfamily/Ribonuclease H"/>
    <property type="match status" value="1"/>
</dbReference>
<dbReference type="Pfam" id="PF13412">
    <property type="entry name" value="HTH_24"/>
    <property type="match status" value="1"/>
</dbReference>
<comment type="caution">
    <text evidence="1">The sequence shown here is derived from an EMBL/GenBank/DDBJ whole genome shotgun (WGS) entry which is preliminary data.</text>
</comment>
<name>A0AAV8Y1L1_9CUCU</name>
<proteinExistence type="predicted"/>
<sequence length="316" mass="36725">MSECDNSDANLLQEEHQKCQPEIFVCKTRIRPPAHNAVECAASAAVHGCGMWIVDRTPVEREDVAFLARSVYFAARTVALAVNCLLSVLKMAGKFLFSEQVDMLLVLGFCERNCRRNCTRERAIAIRAQDEELILNTIEDEPHISTRNLSRQTGISQTSVHRVIRRNLLHPYHIQKVQELLPDDLYPNKWMRRGNNCPKVWPPRSPDLNKCDLFLWGTLKEFLYSSPVAPRAELWNRITDKCNIIRNNQRLLESVDFNFRRRINLCLRENVGVIWKTQQCIKQSIPFSLSWRIYGYGIQIRSINGSNFRKKPWEID</sequence>
<dbReference type="PANTHER" id="PTHR47326">
    <property type="entry name" value="TRANSPOSABLE ELEMENT TC3 TRANSPOSASE-LIKE PROTEIN"/>
    <property type="match status" value="1"/>
</dbReference>
<organism evidence="1 2">
    <name type="scientific">Aromia moschata</name>
    <dbReference type="NCBI Taxonomy" id="1265417"/>
    <lineage>
        <taxon>Eukaryota</taxon>
        <taxon>Metazoa</taxon>
        <taxon>Ecdysozoa</taxon>
        <taxon>Arthropoda</taxon>
        <taxon>Hexapoda</taxon>
        <taxon>Insecta</taxon>
        <taxon>Pterygota</taxon>
        <taxon>Neoptera</taxon>
        <taxon>Endopterygota</taxon>
        <taxon>Coleoptera</taxon>
        <taxon>Polyphaga</taxon>
        <taxon>Cucujiformia</taxon>
        <taxon>Chrysomeloidea</taxon>
        <taxon>Cerambycidae</taxon>
        <taxon>Cerambycinae</taxon>
        <taxon>Callichromatini</taxon>
        <taxon>Aromia</taxon>
    </lineage>
</organism>
<dbReference type="PANTHER" id="PTHR47326:SF1">
    <property type="entry name" value="HTH PSQ-TYPE DOMAIN-CONTAINING PROTEIN"/>
    <property type="match status" value="1"/>
</dbReference>
<evidence type="ECO:0000313" key="1">
    <source>
        <dbReference type="EMBL" id="KAJ8945337.1"/>
    </source>
</evidence>